<dbReference type="PROSITE" id="PS00631">
    <property type="entry name" value="CYTOSOL_AP"/>
    <property type="match status" value="1"/>
</dbReference>
<dbReference type="EC" id="3.4.11.1" evidence="8"/>
<sequence length="491" mass="53447">MKVQFSPLALPTQGTVIFLMAQDAPLSTLAQKLDDQTQGALSRAMRVEQFTGKKNTLVNLVAPAHTELDRVILLGVESQAETDVQQSADTLVSYVETFNLTDIHAIAETDSQAAHFAYGLQLSHYRFDKYRTRAELQAKCVLETLTVATDDPKAAQALYLPLEAVAEGVKVTRDLIWEPANVVYPESFAQFCICLKEHGLEVEVVNSYQMGELGMTSLLGVGQGSKHESLMVILKYTGTQDSDEPIAFLGKGVTFDSGGLSLKPNASMNTMKEDMGGAATVTGLMVALAKRKANVNAIGVLGLVENMPSDKAQRPSDVVTSMSGQTIEVMNTDAEGRLVLCDLMTYTQRTFKPKAMFDLATLTGAVLVALGEEIAGIFSNNDELVEKITAAGEAEQEYVWRLPLGGQFDRLLRSEIADMRNDGNKPRIGGSSVAGQFLSRFIENDTPWVHIDIAGTAWTKEGQPNKPKGATGYGVRLLDRLIKEQFEAKEK</sequence>
<dbReference type="InterPro" id="IPR000819">
    <property type="entry name" value="Peptidase_M17_C"/>
</dbReference>
<keyword evidence="8" id="KW-0479">Metal-binding</keyword>
<evidence type="ECO:0000256" key="1">
    <source>
        <dbReference type="ARBA" id="ARBA00000135"/>
    </source>
</evidence>
<reference evidence="11" key="1">
    <citation type="journal article" date="2019" name="Int. J. Syst. Evol. Microbiol.">
        <title>The Global Catalogue of Microorganisms (GCM) 10K type strain sequencing project: providing services to taxonomists for standard genome sequencing and annotation.</title>
        <authorList>
            <consortium name="The Broad Institute Genomics Platform"/>
            <consortium name="The Broad Institute Genome Sequencing Center for Infectious Disease"/>
            <person name="Wu L."/>
            <person name="Ma J."/>
        </authorList>
    </citation>
    <scope>NUCLEOTIDE SEQUENCE [LARGE SCALE GENOMIC DNA]</scope>
    <source>
        <strain evidence="11">KCTC 62784</strain>
    </source>
</reference>
<keyword evidence="7 8" id="KW-0464">Manganese</keyword>
<feature type="binding site" evidence="8">
    <location>
        <position position="274"/>
    </location>
    <ligand>
        <name>Mn(2+)</name>
        <dbReference type="ChEBI" id="CHEBI:29035"/>
        <label>2</label>
    </ligand>
</feature>
<keyword evidence="4 8" id="KW-0031">Aminopeptidase</keyword>
<dbReference type="Pfam" id="PF00883">
    <property type="entry name" value="Peptidase_M17"/>
    <property type="match status" value="1"/>
</dbReference>
<comment type="similarity">
    <text evidence="3 8">Belongs to the peptidase M17 family.</text>
</comment>
<dbReference type="GO" id="GO:0004177">
    <property type="term" value="F:aminopeptidase activity"/>
    <property type="evidence" value="ECO:0007669"/>
    <property type="project" value="UniProtKB-KW"/>
</dbReference>
<evidence type="ECO:0000256" key="5">
    <source>
        <dbReference type="ARBA" id="ARBA00022670"/>
    </source>
</evidence>
<evidence type="ECO:0000256" key="8">
    <source>
        <dbReference type="HAMAP-Rule" id="MF_00181"/>
    </source>
</evidence>
<dbReference type="Pfam" id="PF02789">
    <property type="entry name" value="Peptidase_M17_N"/>
    <property type="match status" value="1"/>
</dbReference>
<evidence type="ECO:0000256" key="2">
    <source>
        <dbReference type="ARBA" id="ARBA00000967"/>
    </source>
</evidence>
<feature type="binding site" evidence="8">
    <location>
        <position position="333"/>
    </location>
    <ligand>
        <name>Mn(2+)</name>
        <dbReference type="ChEBI" id="CHEBI:29035"/>
        <label>1</label>
    </ligand>
</feature>
<keyword evidence="11" id="KW-1185">Reference proteome</keyword>
<dbReference type="SUPFAM" id="SSF52949">
    <property type="entry name" value="Macro domain-like"/>
    <property type="match status" value="1"/>
</dbReference>
<evidence type="ECO:0000313" key="10">
    <source>
        <dbReference type="EMBL" id="MFC3022869.1"/>
    </source>
</evidence>
<dbReference type="PANTHER" id="PTHR11963">
    <property type="entry name" value="LEUCINE AMINOPEPTIDASE-RELATED"/>
    <property type="match status" value="1"/>
</dbReference>
<dbReference type="PRINTS" id="PR00481">
    <property type="entry name" value="LAMNOPPTDASE"/>
</dbReference>
<dbReference type="NCBIfam" id="NF002075">
    <property type="entry name" value="PRK00913.2-2"/>
    <property type="match status" value="1"/>
</dbReference>
<feature type="binding site" evidence="8">
    <location>
        <position position="256"/>
    </location>
    <ligand>
        <name>Mn(2+)</name>
        <dbReference type="ChEBI" id="CHEBI:29035"/>
        <label>1</label>
    </ligand>
</feature>
<protein>
    <recommendedName>
        <fullName evidence="8">Probable cytosol aminopeptidase</fullName>
        <ecNumber evidence="8">3.4.11.1</ecNumber>
    </recommendedName>
    <alternativeName>
        <fullName evidence="8">Leucine aminopeptidase</fullName>
        <shortName evidence="8">LAP</shortName>
        <ecNumber evidence="8">3.4.11.10</ecNumber>
    </alternativeName>
    <alternativeName>
        <fullName evidence="8">Leucyl aminopeptidase</fullName>
    </alternativeName>
</protein>
<dbReference type="InterPro" id="IPR023042">
    <property type="entry name" value="Peptidase_M17_leu_NH2_pept"/>
</dbReference>
<feature type="binding site" evidence="8">
    <location>
        <position position="256"/>
    </location>
    <ligand>
        <name>Mn(2+)</name>
        <dbReference type="ChEBI" id="CHEBI:29035"/>
        <label>2</label>
    </ligand>
</feature>
<dbReference type="Proteomes" id="UP001595384">
    <property type="component" value="Unassembled WGS sequence"/>
</dbReference>
<proteinExistence type="inferred from homology"/>
<organism evidence="10 11">
    <name type="scientific">Vibrio zhugei</name>
    <dbReference type="NCBI Taxonomy" id="2479546"/>
    <lineage>
        <taxon>Bacteria</taxon>
        <taxon>Pseudomonadati</taxon>
        <taxon>Pseudomonadota</taxon>
        <taxon>Gammaproteobacteria</taxon>
        <taxon>Vibrionales</taxon>
        <taxon>Vibrionaceae</taxon>
        <taxon>Vibrio</taxon>
    </lineage>
</organism>
<dbReference type="Gene3D" id="3.40.220.10">
    <property type="entry name" value="Leucine Aminopeptidase, subunit E, domain 1"/>
    <property type="match status" value="1"/>
</dbReference>
<dbReference type="HAMAP" id="MF_00181">
    <property type="entry name" value="Cytosol_peptidase_M17"/>
    <property type="match status" value="1"/>
</dbReference>
<keyword evidence="6 8" id="KW-0378">Hydrolase</keyword>
<dbReference type="InterPro" id="IPR043472">
    <property type="entry name" value="Macro_dom-like"/>
</dbReference>
<dbReference type="PANTHER" id="PTHR11963:SF23">
    <property type="entry name" value="CYTOSOL AMINOPEPTIDASE"/>
    <property type="match status" value="1"/>
</dbReference>
<comment type="subcellular location">
    <subcellularLocation>
        <location evidence="8">Cytoplasm</location>
    </subcellularLocation>
</comment>
<accession>A0ABV7C664</accession>
<dbReference type="Gene3D" id="3.40.630.10">
    <property type="entry name" value="Zn peptidases"/>
    <property type="match status" value="1"/>
</dbReference>
<feature type="binding site" evidence="8">
    <location>
        <position position="251"/>
    </location>
    <ligand>
        <name>Mn(2+)</name>
        <dbReference type="ChEBI" id="CHEBI:29035"/>
        <label>2</label>
    </ligand>
</feature>
<comment type="function">
    <text evidence="8">Presumably involved in the processing and regular turnover of intracellular proteins. Catalyzes the removal of unsubstituted N-terminal amino acids from various peptides.</text>
</comment>
<comment type="caution">
    <text evidence="10">The sequence shown here is derived from an EMBL/GenBank/DDBJ whole genome shotgun (WGS) entry which is preliminary data.</text>
</comment>
<name>A0ABV7C664_9VIBR</name>
<dbReference type="NCBIfam" id="NF002077">
    <property type="entry name" value="PRK00913.2-4"/>
    <property type="match status" value="1"/>
</dbReference>
<evidence type="ECO:0000259" key="9">
    <source>
        <dbReference type="PROSITE" id="PS00631"/>
    </source>
</evidence>
<gene>
    <name evidence="8" type="primary">pepA</name>
    <name evidence="10" type="ORF">ACFODT_03370</name>
</gene>
<dbReference type="InterPro" id="IPR011356">
    <property type="entry name" value="Leucine_aapep/pepB"/>
</dbReference>
<comment type="catalytic activity">
    <reaction evidence="1 8">
        <text>Release of an N-terminal amino acid, Xaa-|-Yaa-, in which Xaa is preferably Leu, but may be other amino acids including Pro although not Arg or Lys, and Yaa may be Pro. Amino acid amides and methyl esters are also readily hydrolyzed, but rates on arylamides are exceedingly low.</text>
        <dbReference type="EC" id="3.4.11.1"/>
    </reaction>
</comment>
<dbReference type="EMBL" id="JBHRSE010000025">
    <property type="protein sequence ID" value="MFC3022869.1"/>
    <property type="molecule type" value="Genomic_DNA"/>
</dbReference>
<evidence type="ECO:0000256" key="7">
    <source>
        <dbReference type="ARBA" id="ARBA00023211"/>
    </source>
</evidence>
<comment type="catalytic activity">
    <reaction evidence="2 8">
        <text>Release of an N-terminal amino acid, preferentially leucine, but not glutamic or aspartic acids.</text>
        <dbReference type="EC" id="3.4.11.10"/>
    </reaction>
</comment>
<dbReference type="EC" id="3.4.11.10" evidence="8"/>
<feature type="binding site" evidence="8">
    <location>
        <position position="335"/>
    </location>
    <ligand>
        <name>Mn(2+)</name>
        <dbReference type="ChEBI" id="CHEBI:29035"/>
        <label>2</label>
    </ligand>
</feature>
<dbReference type="NCBIfam" id="NF002074">
    <property type="entry name" value="PRK00913.1-4"/>
    <property type="match status" value="1"/>
</dbReference>
<dbReference type="SUPFAM" id="SSF53187">
    <property type="entry name" value="Zn-dependent exopeptidases"/>
    <property type="match status" value="1"/>
</dbReference>
<keyword evidence="8" id="KW-0963">Cytoplasm</keyword>
<evidence type="ECO:0000256" key="4">
    <source>
        <dbReference type="ARBA" id="ARBA00022438"/>
    </source>
</evidence>
<evidence type="ECO:0000256" key="3">
    <source>
        <dbReference type="ARBA" id="ARBA00009528"/>
    </source>
</evidence>
<dbReference type="CDD" id="cd00433">
    <property type="entry name" value="Peptidase_M17"/>
    <property type="match status" value="1"/>
</dbReference>
<feature type="active site" evidence="8">
    <location>
        <position position="337"/>
    </location>
</feature>
<comment type="cofactor">
    <cofactor evidence="8">
        <name>Mn(2+)</name>
        <dbReference type="ChEBI" id="CHEBI:29035"/>
    </cofactor>
    <text evidence="8">Binds 2 manganese ions per subunit.</text>
</comment>
<keyword evidence="5 8" id="KW-0645">Protease</keyword>
<feature type="binding site" evidence="8">
    <location>
        <position position="335"/>
    </location>
    <ligand>
        <name>Mn(2+)</name>
        <dbReference type="ChEBI" id="CHEBI:29035"/>
        <label>1</label>
    </ligand>
</feature>
<feature type="domain" description="Cytosol aminopeptidase" evidence="9">
    <location>
        <begin position="331"/>
        <end position="338"/>
    </location>
</feature>
<feature type="active site" evidence="8">
    <location>
        <position position="263"/>
    </location>
</feature>
<dbReference type="RefSeq" id="WP_123015352.1">
    <property type="nucleotide sequence ID" value="NZ_AP024911.1"/>
</dbReference>
<evidence type="ECO:0000313" key="11">
    <source>
        <dbReference type="Proteomes" id="UP001595384"/>
    </source>
</evidence>
<dbReference type="InterPro" id="IPR008283">
    <property type="entry name" value="Peptidase_M17_N"/>
</dbReference>
<evidence type="ECO:0000256" key="6">
    <source>
        <dbReference type="ARBA" id="ARBA00022801"/>
    </source>
</evidence>